<name>A0ACB7ZCR9_9ERIC</name>
<dbReference type="Proteomes" id="UP000828048">
    <property type="component" value="Chromosome 12"/>
</dbReference>
<dbReference type="EMBL" id="CM037162">
    <property type="protein sequence ID" value="KAH7863624.1"/>
    <property type="molecule type" value="Genomic_DNA"/>
</dbReference>
<evidence type="ECO:0000313" key="2">
    <source>
        <dbReference type="Proteomes" id="UP000828048"/>
    </source>
</evidence>
<keyword evidence="2" id="KW-1185">Reference proteome</keyword>
<comment type="caution">
    <text evidence="1">The sequence shown here is derived from an EMBL/GenBank/DDBJ whole genome shotgun (WGS) entry which is preliminary data.</text>
</comment>
<gene>
    <name evidence="1" type="ORF">Vadar_020021</name>
</gene>
<organism evidence="1 2">
    <name type="scientific">Vaccinium darrowii</name>
    <dbReference type="NCBI Taxonomy" id="229202"/>
    <lineage>
        <taxon>Eukaryota</taxon>
        <taxon>Viridiplantae</taxon>
        <taxon>Streptophyta</taxon>
        <taxon>Embryophyta</taxon>
        <taxon>Tracheophyta</taxon>
        <taxon>Spermatophyta</taxon>
        <taxon>Magnoliopsida</taxon>
        <taxon>eudicotyledons</taxon>
        <taxon>Gunneridae</taxon>
        <taxon>Pentapetalae</taxon>
        <taxon>asterids</taxon>
        <taxon>Ericales</taxon>
        <taxon>Ericaceae</taxon>
        <taxon>Vaccinioideae</taxon>
        <taxon>Vaccinieae</taxon>
        <taxon>Vaccinium</taxon>
    </lineage>
</organism>
<protein>
    <submittedName>
        <fullName evidence="1">Uncharacterized protein</fullName>
    </submittedName>
</protein>
<accession>A0ACB7ZCR9</accession>
<evidence type="ECO:0000313" key="1">
    <source>
        <dbReference type="EMBL" id="KAH7863624.1"/>
    </source>
</evidence>
<sequence length="534" mass="61539">MGGTQRQVWELTDFQQFVQDSNLIDLGYVGYPFTWNNKRPGRDNVRVRLDHCFASSSWRIRYPNAVVNHLQPGGSDHVPILLDSLACVEKFKHRFIFDKRWGGNATCGSIIQQAWGKCIQGSKWFQIHQKIKACRFGLIQWRKHNQCNSRFNKDHLESKIQQLFECSSFDQQEFWHTENLLKKALIDEEDYWRNKARVNWLKSGDRNTAFFHAQTIQRRQQNRLMGLEDASGRWWDGEQAVKGIALDYFQHIFSTEGVTNVDTVLQCVDHRVSDGMNHFLTRAISFNEVKVAVFQMPSDKAPGPDGMGAGFFQEYSDVVGPSLVDAVRSYCHSGHLLRSINHTHIVLIPKVQCPMNMGQLRPISLCNSVYKVLSKVFVNRLRRFLPQIVGESQCAFVSGRLISDNTILAQEALHFMKNCRAKRDEVCAIAAILDDYRRASDESPRRLQEIRYMELEAPAWRAISSINICTMMRMPSLLKRAWINVNQQMQSDSFVRYAGFSSGICTGVVICEWPKIWLHDLLCLRPDRVVTQLG</sequence>
<reference evidence="1 2" key="1">
    <citation type="journal article" date="2021" name="Hortic Res">
        <title>High-quality reference genome and annotation aids understanding of berry development for evergreen blueberry (Vaccinium darrowii).</title>
        <authorList>
            <person name="Yu J."/>
            <person name="Hulse-Kemp A.M."/>
            <person name="Babiker E."/>
            <person name="Staton M."/>
        </authorList>
    </citation>
    <scope>NUCLEOTIDE SEQUENCE [LARGE SCALE GENOMIC DNA]</scope>
    <source>
        <strain evidence="2">cv. NJ 8807/NJ 8810</strain>
        <tissue evidence="1">Young leaf</tissue>
    </source>
</reference>
<proteinExistence type="predicted"/>